<reference evidence="3 4" key="1">
    <citation type="journal article" date="2018" name="Sci. Data">
        <title>The draft genome sequence of cork oak.</title>
        <authorList>
            <person name="Ramos A.M."/>
            <person name="Usie A."/>
            <person name="Barbosa P."/>
            <person name="Barros P.M."/>
            <person name="Capote T."/>
            <person name="Chaves I."/>
            <person name="Simoes F."/>
            <person name="Abreu I."/>
            <person name="Carrasquinho I."/>
            <person name="Faro C."/>
            <person name="Guimaraes J.B."/>
            <person name="Mendonca D."/>
            <person name="Nobrega F."/>
            <person name="Rodrigues L."/>
            <person name="Saibo N.J.M."/>
            <person name="Varela M.C."/>
            <person name="Egas C."/>
            <person name="Matos J."/>
            <person name="Miguel C.M."/>
            <person name="Oliveira M.M."/>
            <person name="Ricardo C.P."/>
            <person name="Goncalves S."/>
        </authorList>
    </citation>
    <scope>NUCLEOTIDE SEQUENCE [LARGE SCALE GENOMIC DNA]</scope>
    <source>
        <strain evidence="4">cv. HL8</strain>
    </source>
</reference>
<evidence type="ECO:0000313" key="3">
    <source>
        <dbReference type="EMBL" id="KAK7829056.1"/>
    </source>
</evidence>
<feature type="domain" description="ZC3H15/TMA46 family C-terminal" evidence="2">
    <location>
        <begin position="19"/>
        <end position="73"/>
    </location>
</feature>
<dbReference type="EMBL" id="PKMF04000489">
    <property type="protein sequence ID" value="KAK7829056.1"/>
    <property type="molecule type" value="Genomic_DNA"/>
</dbReference>
<dbReference type="Pfam" id="PF16543">
    <property type="entry name" value="DFRP_C"/>
    <property type="match status" value="1"/>
</dbReference>
<evidence type="ECO:0000313" key="4">
    <source>
        <dbReference type="Proteomes" id="UP000237347"/>
    </source>
</evidence>
<name>A0AAW0JSK6_QUESU</name>
<dbReference type="InterPro" id="IPR032378">
    <property type="entry name" value="ZC3H15/TMA46_C"/>
</dbReference>
<dbReference type="Proteomes" id="UP000237347">
    <property type="component" value="Unassembled WGS sequence"/>
</dbReference>
<comment type="caution">
    <text evidence="3">The sequence shown here is derived from an EMBL/GenBank/DDBJ whole genome shotgun (WGS) entry which is preliminary data.</text>
</comment>
<organism evidence="3 4">
    <name type="scientific">Quercus suber</name>
    <name type="common">Cork oak</name>
    <dbReference type="NCBI Taxonomy" id="58331"/>
    <lineage>
        <taxon>Eukaryota</taxon>
        <taxon>Viridiplantae</taxon>
        <taxon>Streptophyta</taxon>
        <taxon>Embryophyta</taxon>
        <taxon>Tracheophyta</taxon>
        <taxon>Spermatophyta</taxon>
        <taxon>Magnoliopsida</taxon>
        <taxon>eudicotyledons</taxon>
        <taxon>Gunneridae</taxon>
        <taxon>Pentapetalae</taxon>
        <taxon>rosids</taxon>
        <taxon>fabids</taxon>
        <taxon>Fagales</taxon>
        <taxon>Fagaceae</taxon>
        <taxon>Quercus</taxon>
    </lineage>
</organism>
<evidence type="ECO:0000256" key="1">
    <source>
        <dbReference type="SAM" id="MobiDB-lite"/>
    </source>
</evidence>
<accession>A0AAW0JSK6</accession>
<dbReference type="AlphaFoldDB" id="A0AAW0JSK6"/>
<proteinExistence type="predicted"/>
<keyword evidence="4" id="KW-1185">Reference proteome</keyword>
<sequence>MGAEAEKQGTENEKPSPNSITVAQFLSWKRQKDADESARKAEAARKRAEDIAAGIVQMNGRELFLHEPWVFDDTRL</sequence>
<evidence type="ECO:0000259" key="2">
    <source>
        <dbReference type="Pfam" id="PF16543"/>
    </source>
</evidence>
<feature type="compositionally biased region" description="Basic and acidic residues" evidence="1">
    <location>
        <begin position="1"/>
        <end position="14"/>
    </location>
</feature>
<feature type="region of interest" description="Disordered" evidence="1">
    <location>
        <begin position="1"/>
        <end position="20"/>
    </location>
</feature>
<dbReference type="Gramene" id="rna-CFP56_49226">
    <property type="protein sequence ID" value="cds-POE45309.1"/>
    <property type="gene ID" value="gene-CFP56_49226"/>
</dbReference>
<gene>
    <name evidence="3" type="ORF">CFP56_029632</name>
</gene>
<protein>
    <recommendedName>
        <fullName evidence="2">ZC3H15/TMA46 family C-terminal domain-containing protein</fullName>
    </recommendedName>
</protein>